<dbReference type="GO" id="GO:0004672">
    <property type="term" value="F:protein kinase activity"/>
    <property type="evidence" value="ECO:0007669"/>
    <property type="project" value="InterPro"/>
</dbReference>
<name>A0A8J8T7K5_HALGN</name>
<dbReference type="InterPro" id="IPR003409">
    <property type="entry name" value="MORN"/>
</dbReference>
<dbReference type="Pfam" id="PF02493">
    <property type="entry name" value="MORN"/>
    <property type="match status" value="9"/>
</dbReference>
<dbReference type="Pfam" id="PF00069">
    <property type="entry name" value="Pkinase"/>
    <property type="match status" value="1"/>
</dbReference>
<dbReference type="GO" id="GO:0005524">
    <property type="term" value="F:ATP binding"/>
    <property type="evidence" value="ECO:0007669"/>
    <property type="project" value="InterPro"/>
</dbReference>
<dbReference type="AlphaFoldDB" id="A0A8J8T7K5"/>
<feature type="domain" description="Protein kinase" evidence="3">
    <location>
        <begin position="55"/>
        <end position="307"/>
    </location>
</feature>
<evidence type="ECO:0000313" key="5">
    <source>
        <dbReference type="Proteomes" id="UP000785679"/>
    </source>
</evidence>
<evidence type="ECO:0000259" key="3">
    <source>
        <dbReference type="PROSITE" id="PS50011"/>
    </source>
</evidence>
<dbReference type="Gene3D" id="2.20.110.10">
    <property type="entry name" value="Histone H3 K4-specific methyltransferase SET7/9 N-terminal domain"/>
    <property type="match status" value="5"/>
</dbReference>
<dbReference type="Gene3D" id="1.10.510.10">
    <property type="entry name" value="Transferase(Phosphotransferase) domain 1"/>
    <property type="match status" value="1"/>
</dbReference>
<dbReference type="InterPro" id="IPR008271">
    <property type="entry name" value="Ser/Thr_kinase_AS"/>
</dbReference>
<comment type="caution">
    <text evidence="4">The sequence shown here is derived from an EMBL/GenBank/DDBJ whole genome shotgun (WGS) entry which is preliminary data.</text>
</comment>
<dbReference type="InterPro" id="IPR011009">
    <property type="entry name" value="Kinase-like_dom_sf"/>
</dbReference>
<dbReference type="SMART" id="SM00698">
    <property type="entry name" value="MORN"/>
    <property type="match status" value="10"/>
</dbReference>
<accession>A0A8J8T7K5</accession>
<dbReference type="PANTHER" id="PTHR23084">
    <property type="entry name" value="PHOSPHATIDYLINOSITOL-4-PHOSPHATE 5-KINASE RELATED"/>
    <property type="match status" value="1"/>
</dbReference>
<keyword evidence="1" id="KW-0677">Repeat</keyword>
<feature type="compositionally biased region" description="Basic and acidic residues" evidence="2">
    <location>
        <begin position="528"/>
        <end position="541"/>
    </location>
</feature>
<dbReference type="OrthoDB" id="291146at2759"/>
<dbReference type="SUPFAM" id="SSF82185">
    <property type="entry name" value="Histone H3 K4-specific methyltransferase SET7/9 N-terminal domain"/>
    <property type="match status" value="3"/>
</dbReference>
<sequence>MQAVRIFVNWAGRFHGGSEGVSIRMREPGNLSRKSGVLGGRSAMSEPSQKLETDYRQIEQLCQGSFGEAYLVESIKSNKQYALMIVSTKDIVPQSHRMTAPSFLQSTAHPFIIGYIEDFPSTQIGKHCIILEYADGCHLRKKMVSMGNQITEDVAITWLAQVCLGLAEMHSKGLLHHDIKPENILIVDEVAKLGNFGTNKKISSGLKFGTYQYFSPESGDTTKIQGEADIWSLGIVLFEMCTGGQFPFQYDFEQGNLQDYLNKLPFLELRQMPEHLSTECKTLIMHMLEKSPQSRPNVMKVLQHTIIKEKIRQIIEDKFLGEEIALRIREQIITLETQIPEKSSFEEQKQLQPSSASKQSTVISSINLQQLADSFEQQLALQSEESKQCLPTLESIKFSRVAIDNFLNMIREKGHKKLVEASLQLGLTLNLLNCNQTKEAMLLEFEGNEFFEKGGTYYGECVEGLRDGWGLLQCIHKEGDQCLFECEWTQGVPVKGKSMLIWEEQWHYYEGQFDARMLRTGIGRREGEDGRTYEGEWRDGQKNGQGKETFADGRTYEGEFKDDKKCGYGYGKYICEDGRVYEGEFKNGKQNGQGKMTQADCETYEGGWKEGNRHGKGKVVYPNGEAYEGEWKDDMLNGKGKYTWADGRIYEGEFKDDLYEGQGKITYPDGYAYEGQWKDDKRHGIGRVSLADGQTYEGEWKENKYHGKGKYTWPDGRIYEGKWKDDKLHGTGRITFSNGDYQEGQYEGNQIGVHKHFSKEGKLIKLITYEDGEVVKEEEVKKVQLQKS</sequence>
<evidence type="ECO:0000256" key="1">
    <source>
        <dbReference type="ARBA" id="ARBA00022737"/>
    </source>
</evidence>
<organism evidence="4 5">
    <name type="scientific">Halteria grandinella</name>
    <dbReference type="NCBI Taxonomy" id="5974"/>
    <lineage>
        <taxon>Eukaryota</taxon>
        <taxon>Sar</taxon>
        <taxon>Alveolata</taxon>
        <taxon>Ciliophora</taxon>
        <taxon>Intramacronucleata</taxon>
        <taxon>Spirotrichea</taxon>
        <taxon>Stichotrichia</taxon>
        <taxon>Sporadotrichida</taxon>
        <taxon>Halteriidae</taxon>
        <taxon>Halteria</taxon>
    </lineage>
</organism>
<dbReference type="PROSITE" id="PS50011">
    <property type="entry name" value="PROTEIN_KINASE_DOM"/>
    <property type="match status" value="1"/>
</dbReference>
<reference evidence="4" key="1">
    <citation type="submission" date="2019-06" db="EMBL/GenBank/DDBJ databases">
        <authorList>
            <person name="Zheng W."/>
        </authorList>
    </citation>
    <scope>NUCLEOTIDE SEQUENCE</scope>
    <source>
        <strain evidence="4">QDHG01</strain>
    </source>
</reference>
<feature type="region of interest" description="Disordered" evidence="2">
    <location>
        <begin position="528"/>
        <end position="550"/>
    </location>
</feature>
<evidence type="ECO:0000256" key="2">
    <source>
        <dbReference type="SAM" id="MobiDB-lite"/>
    </source>
</evidence>
<keyword evidence="5" id="KW-1185">Reference proteome</keyword>
<dbReference type="InterPro" id="IPR000719">
    <property type="entry name" value="Prot_kinase_dom"/>
</dbReference>
<dbReference type="EMBL" id="RRYP01002965">
    <property type="protein sequence ID" value="TNV84258.1"/>
    <property type="molecule type" value="Genomic_DNA"/>
</dbReference>
<dbReference type="PANTHER" id="PTHR23084:SF263">
    <property type="entry name" value="MORN REPEAT-CONTAINING PROTEIN 1"/>
    <property type="match status" value="1"/>
</dbReference>
<evidence type="ECO:0000313" key="4">
    <source>
        <dbReference type="EMBL" id="TNV84258.1"/>
    </source>
</evidence>
<gene>
    <name evidence="4" type="ORF">FGO68_gene3433</name>
</gene>
<dbReference type="Proteomes" id="UP000785679">
    <property type="component" value="Unassembled WGS sequence"/>
</dbReference>
<proteinExistence type="predicted"/>
<protein>
    <recommendedName>
        <fullName evidence="3">Protein kinase domain-containing protein</fullName>
    </recommendedName>
</protein>
<dbReference type="SMART" id="SM00220">
    <property type="entry name" value="S_TKc"/>
    <property type="match status" value="1"/>
</dbReference>
<dbReference type="Gene3D" id="3.30.200.20">
    <property type="entry name" value="Phosphorylase Kinase, domain 1"/>
    <property type="match status" value="1"/>
</dbReference>
<dbReference type="SUPFAM" id="SSF56112">
    <property type="entry name" value="Protein kinase-like (PK-like)"/>
    <property type="match status" value="1"/>
</dbReference>
<dbReference type="PROSITE" id="PS00108">
    <property type="entry name" value="PROTEIN_KINASE_ST"/>
    <property type="match status" value="1"/>
</dbReference>